<dbReference type="Pfam" id="PF25876">
    <property type="entry name" value="HH_MFP_RND"/>
    <property type="match status" value="1"/>
</dbReference>
<organism evidence="4 5">
    <name type="scientific">Paucibacter sediminis</name>
    <dbReference type="NCBI Taxonomy" id="3019553"/>
    <lineage>
        <taxon>Bacteria</taxon>
        <taxon>Pseudomonadati</taxon>
        <taxon>Pseudomonadota</taxon>
        <taxon>Betaproteobacteria</taxon>
        <taxon>Burkholderiales</taxon>
        <taxon>Sphaerotilaceae</taxon>
        <taxon>Roseateles</taxon>
    </lineage>
</organism>
<accession>A0AA95NF22</accession>
<feature type="signal peptide" evidence="2">
    <location>
        <begin position="1"/>
        <end position="21"/>
    </location>
</feature>
<dbReference type="AlphaFoldDB" id="A0AA95NF22"/>
<feature type="domain" description="Multidrug resistance protein MdtA-like alpha-helical hairpin" evidence="3">
    <location>
        <begin position="103"/>
        <end position="166"/>
    </location>
</feature>
<dbReference type="Proteomes" id="UP001177769">
    <property type="component" value="Chromosome"/>
</dbReference>
<dbReference type="PANTHER" id="PTHR30438">
    <property type="entry name" value="36 KDA ANTIGEN-RELATED"/>
    <property type="match status" value="1"/>
</dbReference>
<dbReference type="PANTHER" id="PTHR30438:SF2">
    <property type="entry name" value="MEMBRANE PROTEIN"/>
    <property type="match status" value="1"/>
</dbReference>
<evidence type="ECO:0000259" key="3">
    <source>
        <dbReference type="Pfam" id="PF25876"/>
    </source>
</evidence>
<dbReference type="KEGG" id="pais:PFX98_05240"/>
<keyword evidence="5" id="KW-1185">Reference proteome</keyword>
<dbReference type="Gene3D" id="2.40.30.170">
    <property type="match status" value="1"/>
</dbReference>
<protein>
    <submittedName>
        <fullName evidence="4">HlyD family efflux transporter periplasmic adaptor subunit</fullName>
    </submittedName>
</protein>
<dbReference type="InterPro" id="IPR058624">
    <property type="entry name" value="MdtA-like_HH"/>
</dbReference>
<gene>
    <name evidence="4" type="ORF">PFX98_05240</name>
</gene>
<dbReference type="GO" id="GO:0005886">
    <property type="term" value="C:plasma membrane"/>
    <property type="evidence" value="ECO:0007669"/>
    <property type="project" value="TreeGrafter"/>
</dbReference>
<feature type="chain" id="PRO_5041649666" evidence="2">
    <location>
        <begin position="22"/>
        <end position="321"/>
    </location>
</feature>
<dbReference type="Gene3D" id="1.10.287.470">
    <property type="entry name" value="Helix hairpin bin"/>
    <property type="match status" value="1"/>
</dbReference>
<dbReference type="EMBL" id="CP116346">
    <property type="protein sequence ID" value="WIT13014.1"/>
    <property type="molecule type" value="Genomic_DNA"/>
</dbReference>
<dbReference type="RefSeq" id="WP_285234117.1">
    <property type="nucleotide sequence ID" value="NZ_CP116346.1"/>
</dbReference>
<keyword evidence="2" id="KW-0732">Signal</keyword>
<evidence type="ECO:0000256" key="2">
    <source>
        <dbReference type="SAM" id="SignalP"/>
    </source>
</evidence>
<evidence type="ECO:0000256" key="1">
    <source>
        <dbReference type="SAM" id="Coils"/>
    </source>
</evidence>
<reference evidence="4" key="1">
    <citation type="submission" date="2023-01" db="EMBL/GenBank/DDBJ databases">
        <title>Whole genome sequence of Paucibacter sp. S2-9 isolated from pond sediment.</title>
        <authorList>
            <person name="Jung J.Y."/>
        </authorList>
    </citation>
    <scope>NUCLEOTIDE SEQUENCE</scope>
    <source>
        <strain evidence="4">S2-9</strain>
    </source>
</reference>
<proteinExistence type="predicted"/>
<dbReference type="Gene3D" id="2.40.50.100">
    <property type="match status" value="1"/>
</dbReference>
<evidence type="ECO:0000313" key="4">
    <source>
        <dbReference type="EMBL" id="WIT13014.1"/>
    </source>
</evidence>
<dbReference type="PROSITE" id="PS51257">
    <property type="entry name" value="PROKAR_LIPOPROTEIN"/>
    <property type="match status" value="1"/>
</dbReference>
<evidence type="ECO:0000313" key="5">
    <source>
        <dbReference type="Proteomes" id="UP001177769"/>
    </source>
</evidence>
<sequence length="321" mass="34924">MRRQTNRIAGLLILSSLAACAPRTEPSWSGYAEGETLYLAAPVAGRLATLQVRSGDAVQAQQPLFTLDDQLERAADAEAEARAQSAQAQAANTDKGRRREELAITEAQLRQARSQAELAQGELVRQQQLLAQGFVQRARVDDAALLARQAQARVAELEAALQSARLPAREDERQAARALAAAAQSGRAQTDWRLQEKQQRAPQAGRITDTFFRPGEWVAAGQPVLALLPAGQRKARFFVPEAALGALRLQQAVQLRCDGCGAPIAARISYIAPQAEYTPPVIYSNAQRAKLVFMIEARPERLEDAERLHPGQPLDVVASKT</sequence>
<dbReference type="SUPFAM" id="SSF111369">
    <property type="entry name" value="HlyD-like secretion proteins"/>
    <property type="match status" value="1"/>
</dbReference>
<keyword evidence="1" id="KW-0175">Coiled coil</keyword>
<feature type="coiled-coil region" evidence="1">
    <location>
        <begin position="67"/>
        <end position="160"/>
    </location>
</feature>
<name>A0AA95NF22_9BURK</name>